<dbReference type="PRINTS" id="PR00874">
    <property type="entry name" value="MTFUNGIIV"/>
</dbReference>
<sequence>MEFTTAMLGASLISTTSTQSKHNLVNNCCCSSSTSESSMPASCACTKSVALSAWGKERTLGSNGARRTICIIPGFFWQQIAAV</sequence>
<dbReference type="InterPro" id="IPR000869">
    <property type="entry name" value="Metalthion_11"/>
</dbReference>
<evidence type="ECO:0000313" key="1">
    <source>
        <dbReference type="EMBL" id="RDW25860.1"/>
    </source>
</evidence>
<organism evidence="1 2">
    <name type="scientific">Yarrowia lipolytica</name>
    <name type="common">Candida lipolytica</name>
    <dbReference type="NCBI Taxonomy" id="4952"/>
    <lineage>
        <taxon>Eukaryota</taxon>
        <taxon>Fungi</taxon>
        <taxon>Dikarya</taxon>
        <taxon>Ascomycota</taxon>
        <taxon>Saccharomycotina</taxon>
        <taxon>Dipodascomycetes</taxon>
        <taxon>Dipodascales</taxon>
        <taxon>Dipodascales incertae sedis</taxon>
        <taxon>Yarrowia</taxon>
    </lineage>
</organism>
<name>A0A371C785_YARLL</name>
<dbReference type="Proteomes" id="UP000256601">
    <property type="component" value="Unassembled WGS sequence"/>
</dbReference>
<dbReference type="EMBL" id="KZ858992">
    <property type="protein sequence ID" value="RDW25860.1"/>
    <property type="molecule type" value="Genomic_DNA"/>
</dbReference>
<evidence type="ECO:0000313" key="2">
    <source>
        <dbReference type="Proteomes" id="UP000256601"/>
    </source>
</evidence>
<accession>A0A371C785</accession>
<dbReference type="Pfam" id="PF02066">
    <property type="entry name" value="Metallothio_11"/>
    <property type="match status" value="1"/>
</dbReference>
<protein>
    <submittedName>
        <fullName evidence="1">Metallothionein family 11-domain-containing protein</fullName>
    </submittedName>
</protein>
<proteinExistence type="predicted"/>
<dbReference type="AlphaFoldDB" id="A0A371C785"/>
<dbReference type="GO" id="GO:0005507">
    <property type="term" value="F:copper ion binding"/>
    <property type="evidence" value="ECO:0007669"/>
    <property type="project" value="InterPro"/>
</dbReference>
<gene>
    <name evidence="1" type="ORF">B0I71DRAFT_153039</name>
</gene>
<reference evidence="1 2" key="1">
    <citation type="submission" date="2018-07" db="EMBL/GenBank/DDBJ databases">
        <title>Draft Genome Assemblies for Five Robust Yarrowia lipolytica Strains Exhibiting High Lipid Production and Pentose Sugar Utilization and Sugar Alcohol Secretion from Undetoxified Lignocellulosic Biomass Hydrolysates.</title>
        <authorList>
            <consortium name="DOE Joint Genome Institute"/>
            <person name="Walker C."/>
            <person name="Ryu S."/>
            <person name="Na H."/>
            <person name="Zane M."/>
            <person name="LaButti K."/>
            <person name="Lipzen A."/>
            <person name="Haridas S."/>
            <person name="Barry K."/>
            <person name="Grigoriev I.V."/>
            <person name="Quarterman J."/>
            <person name="Slininger P."/>
            <person name="Dien B."/>
            <person name="Trinh C.T."/>
        </authorList>
    </citation>
    <scope>NUCLEOTIDE SEQUENCE [LARGE SCALE GENOMIC DNA]</scope>
    <source>
        <strain evidence="1 2">YB392</strain>
    </source>
</reference>